<dbReference type="PANTHER" id="PTHR43280">
    <property type="entry name" value="ARAC-FAMILY TRANSCRIPTIONAL REGULATOR"/>
    <property type="match status" value="1"/>
</dbReference>
<keyword evidence="2 5" id="KW-0238">DNA-binding</keyword>
<evidence type="ECO:0000313" key="6">
    <source>
        <dbReference type="Proteomes" id="UP000184509"/>
    </source>
</evidence>
<dbReference type="SMART" id="SM00342">
    <property type="entry name" value="HTH_ARAC"/>
    <property type="match status" value="1"/>
</dbReference>
<gene>
    <name evidence="5" type="ORF">SAMN05444405_102270</name>
</gene>
<dbReference type="PANTHER" id="PTHR43280:SF32">
    <property type="entry name" value="TRANSCRIPTIONAL REGULATORY PROTEIN"/>
    <property type="match status" value="1"/>
</dbReference>
<dbReference type="PROSITE" id="PS01124">
    <property type="entry name" value="HTH_ARAC_FAMILY_2"/>
    <property type="match status" value="1"/>
</dbReference>
<keyword evidence="1" id="KW-0805">Transcription regulation</keyword>
<name>A0A1M4VCF1_9BACE</name>
<dbReference type="InterPro" id="IPR018060">
    <property type="entry name" value="HTH_AraC"/>
</dbReference>
<evidence type="ECO:0000259" key="4">
    <source>
        <dbReference type="PROSITE" id="PS01124"/>
    </source>
</evidence>
<dbReference type="PRINTS" id="PR00032">
    <property type="entry name" value="HTHARAC"/>
</dbReference>
<keyword evidence="6" id="KW-1185">Reference proteome</keyword>
<dbReference type="Pfam" id="PF12833">
    <property type="entry name" value="HTH_18"/>
    <property type="match status" value="1"/>
</dbReference>
<accession>A0A1M4VCF1</accession>
<dbReference type="Pfam" id="PF02311">
    <property type="entry name" value="AraC_binding"/>
    <property type="match status" value="1"/>
</dbReference>
<keyword evidence="3" id="KW-0804">Transcription</keyword>
<dbReference type="Gene3D" id="1.10.10.60">
    <property type="entry name" value="Homeodomain-like"/>
    <property type="match status" value="1"/>
</dbReference>
<dbReference type="GO" id="GO:0043565">
    <property type="term" value="F:sequence-specific DNA binding"/>
    <property type="evidence" value="ECO:0007669"/>
    <property type="project" value="InterPro"/>
</dbReference>
<feature type="domain" description="HTH araC/xylS-type" evidence="4">
    <location>
        <begin position="218"/>
        <end position="316"/>
    </location>
</feature>
<evidence type="ECO:0000256" key="1">
    <source>
        <dbReference type="ARBA" id="ARBA00023015"/>
    </source>
</evidence>
<evidence type="ECO:0000256" key="3">
    <source>
        <dbReference type="ARBA" id="ARBA00023163"/>
    </source>
</evidence>
<dbReference type="SUPFAM" id="SSF51215">
    <property type="entry name" value="Regulatory protein AraC"/>
    <property type="match status" value="1"/>
</dbReference>
<dbReference type="EMBL" id="FQTV01000002">
    <property type="protein sequence ID" value="SHE66621.1"/>
    <property type="molecule type" value="Genomic_DNA"/>
</dbReference>
<evidence type="ECO:0000313" key="5">
    <source>
        <dbReference type="EMBL" id="SHE66621.1"/>
    </source>
</evidence>
<proteinExistence type="predicted"/>
<dbReference type="InterPro" id="IPR020449">
    <property type="entry name" value="Tscrpt_reg_AraC-type_HTH"/>
</dbReference>
<organism evidence="5 6">
    <name type="scientific">Bacteroides luti</name>
    <dbReference type="NCBI Taxonomy" id="1297750"/>
    <lineage>
        <taxon>Bacteria</taxon>
        <taxon>Pseudomonadati</taxon>
        <taxon>Bacteroidota</taxon>
        <taxon>Bacteroidia</taxon>
        <taxon>Bacteroidales</taxon>
        <taxon>Bacteroidaceae</taxon>
        <taxon>Bacteroides</taxon>
    </lineage>
</organism>
<protein>
    <submittedName>
        <fullName evidence="5">AraC-type DNA-binding protein</fullName>
    </submittedName>
</protein>
<dbReference type="Proteomes" id="UP000184509">
    <property type="component" value="Unassembled WGS sequence"/>
</dbReference>
<dbReference type="STRING" id="1297750.SAMN05444405_102270"/>
<dbReference type="InterPro" id="IPR009057">
    <property type="entry name" value="Homeodomain-like_sf"/>
</dbReference>
<dbReference type="InterPro" id="IPR003313">
    <property type="entry name" value="AraC-bd"/>
</dbReference>
<sequence>MNNRREAVAFNFLNVSMKRNMISKSTNESLVIDDFSSQLPVIGKHLNEFALYHLQENVSLDKSYKMSDTFAIIVVYKGDLTIKIDGRPHSLSRGAIACIPPGKTLNLNLKDQEIDGYMMTFSSLFFELLQIPVSVSKDKLMINSESDPIENTLNRIDQIFSLIKDGLSNSDDLFRKEKLLNLVAVFFIEIINAYAQNNPIAKKLCKADGLSRKNKICKDFFVLVKQHSREERQLKFYADKLCVSPKHLSFLIKNATGLPANKWITDAVIHDAKHLLQNSGNSVKEIAYILNFSNQSFFGKYFKREVGISPSDYQSEVLC</sequence>
<dbReference type="OrthoDB" id="1372329at2"/>
<reference evidence="5 6" key="1">
    <citation type="submission" date="2016-11" db="EMBL/GenBank/DDBJ databases">
        <authorList>
            <person name="Jaros S."/>
            <person name="Januszkiewicz K."/>
            <person name="Wedrychowicz H."/>
        </authorList>
    </citation>
    <scope>NUCLEOTIDE SEQUENCE [LARGE SCALE GENOMIC DNA]</scope>
    <source>
        <strain evidence="5 6">DSM 26991</strain>
    </source>
</reference>
<dbReference type="AlphaFoldDB" id="A0A1M4VCF1"/>
<dbReference type="InterPro" id="IPR037923">
    <property type="entry name" value="HTH-like"/>
</dbReference>
<evidence type="ECO:0000256" key="2">
    <source>
        <dbReference type="ARBA" id="ARBA00023125"/>
    </source>
</evidence>
<dbReference type="GO" id="GO:0003700">
    <property type="term" value="F:DNA-binding transcription factor activity"/>
    <property type="evidence" value="ECO:0007669"/>
    <property type="project" value="InterPro"/>
</dbReference>
<dbReference type="SUPFAM" id="SSF46689">
    <property type="entry name" value="Homeodomain-like"/>
    <property type="match status" value="1"/>
</dbReference>